<dbReference type="PROSITE" id="PS51186">
    <property type="entry name" value="GNAT"/>
    <property type="match status" value="1"/>
</dbReference>
<dbReference type="InterPro" id="IPR016181">
    <property type="entry name" value="Acyl_CoA_acyltransferase"/>
</dbReference>
<protein>
    <submittedName>
        <fullName evidence="2">GCN5-related N-acetyltransferase</fullName>
    </submittedName>
    <submittedName>
        <fullName evidence="3">GNAT family N-acetyltransferase</fullName>
        <ecNumber evidence="3">2.3.-.-</ecNumber>
    </submittedName>
</protein>
<dbReference type="Gene3D" id="3.40.630.30">
    <property type="match status" value="1"/>
</dbReference>
<evidence type="ECO:0000313" key="2">
    <source>
        <dbReference type="EMBL" id="ADW76031.1"/>
    </source>
</evidence>
<keyword evidence="2" id="KW-0614">Plasmid</keyword>
<dbReference type="EC" id="2.3.-.-" evidence="3"/>
<organism evidence="2 4">
    <name type="scientific">Rahnella sp. (strain Y9602)</name>
    <dbReference type="NCBI Taxonomy" id="2703885"/>
    <lineage>
        <taxon>Bacteria</taxon>
        <taxon>Pseudomonadati</taxon>
        <taxon>Pseudomonadota</taxon>
        <taxon>Gammaproteobacteria</taxon>
        <taxon>Enterobacterales</taxon>
        <taxon>Yersiniaceae</taxon>
        <taxon>Rahnella</taxon>
    </lineage>
</organism>
<dbReference type="KEGG" id="rah:Rahaq_4445"/>
<reference evidence="2 4" key="2">
    <citation type="journal article" date="2012" name="J. Bacteriol.">
        <title>Complete Genome Sequence of Rahnella sp. Strain Y9602, a Gammaproteobacterium Isolate from Metal- and Radionuclide-Contaminated Soil.</title>
        <authorList>
            <person name="Martinez R.J."/>
            <person name="Bruce D."/>
            <person name="Detter C."/>
            <person name="Goodwin L.A."/>
            <person name="Han J."/>
            <person name="Han C.S."/>
            <person name="Held B."/>
            <person name="Land M.L."/>
            <person name="Mikhailova N."/>
            <person name="Nolan M."/>
            <person name="Pennacchio L."/>
            <person name="Pitluck S."/>
            <person name="Tapia R."/>
            <person name="Woyke T."/>
            <person name="Sobecky P.A."/>
        </authorList>
    </citation>
    <scope>NUCLEOTIDE SEQUENCE [LARGE SCALE GENOMIC DNA]</scope>
    <source>
        <strain evidence="2 4">Y9602</strain>
        <plasmid evidence="2 4">pRAHAQ01</plasmid>
    </source>
</reference>
<dbReference type="PANTHER" id="PTHR43233:SF1">
    <property type="entry name" value="FAMILY N-ACETYLTRANSFERASE, PUTATIVE (AFU_ORTHOLOGUE AFUA_6G03350)-RELATED"/>
    <property type="match status" value="1"/>
</dbReference>
<evidence type="ECO:0000259" key="1">
    <source>
        <dbReference type="PROSITE" id="PS51186"/>
    </source>
</evidence>
<dbReference type="GO" id="GO:0016747">
    <property type="term" value="F:acyltransferase activity, transferring groups other than amino-acyl groups"/>
    <property type="evidence" value="ECO:0007669"/>
    <property type="project" value="InterPro"/>
</dbReference>
<name>A0A0H3FI46_RAHSY</name>
<keyword evidence="2" id="KW-0808">Transferase</keyword>
<accession>A0A0H3FI46</accession>
<sequence length="154" mass="17584">MTNLKAVCNWTKDTYLITTDFQKLDIPAIHAYLTRSSWAPGIDEQTVRAGAENSLNFGLFDDGKQIGYARFITDYATFAYLCDVYVLEDYQGKNLGAWLIECVQSHPVTAKLRRMALFTSTAPWLYQKFGYTPVNEPDYTWVITRPGIYLNKDG</sequence>
<proteinExistence type="predicted"/>
<evidence type="ECO:0000313" key="5">
    <source>
        <dbReference type="Proteomes" id="UP001598201"/>
    </source>
</evidence>
<dbReference type="AlphaFoldDB" id="A0A0H3FI46"/>
<dbReference type="EMBL" id="JBHUCJ010000112">
    <property type="protein sequence ID" value="MFD3226832.1"/>
    <property type="molecule type" value="Genomic_DNA"/>
</dbReference>
<dbReference type="RefSeq" id="WP_013577712.1">
    <property type="nucleotide sequence ID" value="NC_015062.1"/>
</dbReference>
<keyword evidence="5" id="KW-1185">Reference proteome</keyword>
<dbReference type="EMBL" id="CP002506">
    <property type="protein sequence ID" value="ADW76031.1"/>
    <property type="molecule type" value="Genomic_DNA"/>
</dbReference>
<dbReference type="PANTHER" id="PTHR43233">
    <property type="entry name" value="FAMILY N-ACETYLTRANSFERASE, PUTATIVE (AFU_ORTHOLOGUE AFUA_6G03350)-RELATED"/>
    <property type="match status" value="1"/>
</dbReference>
<keyword evidence="3" id="KW-0012">Acyltransferase</keyword>
<dbReference type="InterPro" id="IPR000182">
    <property type="entry name" value="GNAT_dom"/>
</dbReference>
<dbReference type="InterPro" id="IPR053144">
    <property type="entry name" value="Acetyltransferase_Butenolide"/>
</dbReference>
<dbReference type="Proteomes" id="UP000007257">
    <property type="component" value="Plasmid pRAHAQ01"/>
</dbReference>
<feature type="domain" description="N-acetyltransferase" evidence="1">
    <location>
        <begin position="16"/>
        <end position="154"/>
    </location>
</feature>
<dbReference type="Pfam" id="PF13508">
    <property type="entry name" value="Acetyltransf_7"/>
    <property type="match status" value="1"/>
</dbReference>
<reference evidence="3 5" key="3">
    <citation type="submission" date="2024-09" db="EMBL/GenBank/DDBJ databases">
        <title>Genomes of Rahnella.</title>
        <authorList>
            <person name="Mnguni F.C."/>
            <person name="Shin G.Y."/>
            <person name="Coutinho T."/>
        </authorList>
    </citation>
    <scope>NUCLEOTIDE SEQUENCE [LARGE SCALE GENOMIC DNA]</scope>
    <source>
        <strain evidence="3 5">20WA0057</strain>
    </source>
</reference>
<reference evidence="4" key="1">
    <citation type="submission" date="2011-01" db="EMBL/GenBank/DDBJ databases">
        <title>Complete sequence of plasmid1 of Rahnella sp. Y9602.</title>
        <authorList>
            <consortium name="US DOE Joint Genome Institute"/>
            <person name="Lucas S."/>
            <person name="Copeland A."/>
            <person name="Lapidus A."/>
            <person name="Cheng J.-F."/>
            <person name="Goodwin L."/>
            <person name="Pitluck S."/>
            <person name="Lu M."/>
            <person name="Detter J.C."/>
            <person name="Han C."/>
            <person name="Tapia R."/>
            <person name="Land M."/>
            <person name="Hauser L."/>
            <person name="Kyrpides N."/>
            <person name="Ivanova N."/>
            <person name="Ovchinnikova G."/>
            <person name="Pagani I."/>
            <person name="Sobecky P.A."/>
            <person name="Martinez R.J."/>
            <person name="Woyke T."/>
        </authorList>
    </citation>
    <scope>NUCLEOTIDE SEQUENCE [LARGE SCALE GENOMIC DNA]</scope>
    <source>
        <strain evidence="4">Y9602</strain>
        <plasmid evidence="4">pRAHAQ01</plasmid>
    </source>
</reference>
<evidence type="ECO:0000313" key="3">
    <source>
        <dbReference type="EMBL" id="MFD3226832.1"/>
    </source>
</evidence>
<dbReference type="eggNOG" id="COG0456">
    <property type="taxonomic scope" value="Bacteria"/>
</dbReference>
<dbReference type="HOGENOM" id="CLU_086503_2_1_6"/>
<dbReference type="SUPFAM" id="SSF55729">
    <property type="entry name" value="Acyl-CoA N-acyltransferases (Nat)"/>
    <property type="match status" value="1"/>
</dbReference>
<dbReference type="Proteomes" id="UP001598201">
    <property type="component" value="Unassembled WGS sequence"/>
</dbReference>
<evidence type="ECO:0000313" key="4">
    <source>
        <dbReference type="Proteomes" id="UP000007257"/>
    </source>
</evidence>
<gene>
    <name evidence="2" type="ordered locus">Rahaq_4445</name>
    <name evidence="3" type="ORF">ACFPK4_25145</name>
</gene>
<dbReference type="GeneID" id="95420793"/>
<dbReference type="CDD" id="cd04301">
    <property type="entry name" value="NAT_SF"/>
    <property type="match status" value="1"/>
</dbReference>
<geneLocation type="plasmid" evidence="2 4">
    <name>pRAHAQ01</name>
</geneLocation>